<evidence type="ECO:0000256" key="2">
    <source>
        <dbReference type="ARBA" id="ARBA00010617"/>
    </source>
</evidence>
<keyword evidence="3 5" id="KW-0479">Metal-binding</keyword>
<keyword evidence="4 5" id="KW-0408">Iron</keyword>
<dbReference type="CDD" id="cd11060">
    <property type="entry name" value="CYP57A1-like"/>
    <property type="match status" value="1"/>
</dbReference>
<dbReference type="STRING" id="40998.A0A2P8AG26"/>
<comment type="caution">
    <text evidence="8">The sequence shown here is derived from an EMBL/GenBank/DDBJ whole genome shotgun (WGS) entry which is preliminary data.</text>
</comment>
<keyword evidence="6" id="KW-0503">Monooxygenase</keyword>
<dbReference type="PANTHER" id="PTHR24305:SF180">
    <property type="entry name" value="P450, PUTATIVE (EUROFUNG)-RELATED"/>
    <property type="match status" value="1"/>
</dbReference>
<dbReference type="InterPro" id="IPR001128">
    <property type="entry name" value="Cyt_P450"/>
</dbReference>
<comment type="similarity">
    <text evidence="2 6">Belongs to the cytochrome P450 family.</text>
</comment>
<evidence type="ECO:0000256" key="7">
    <source>
        <dbReference type="SAM" id="SignalP"/>
    </source>
</evidence>
<proteinExistence type="inferred from homology"/>
<evidence type="ECO:0000256" key="5">
    <source>
        <dbReference type="PIRSR" id="PIRSR602403-1"/>
    </source>
</evidence>
<sequence>MSPLQVGLLCVLVACVFRLLLGHLTSPLRHIQGPFLARFTDLGRFWDVWQGHAELTQRRLHDEYGDVVLLGPKCVSLTDPALIKVIYGVKEKWIKSDFYSVNDFRIGNRIFPTGFSTRSEQQHTEITRPISNLYSSSSVLRYEDRMQTTISTFIDRLSSFADSRMVCPIDKWFHYCAWDIIASITFGSPFGFLDKGHDFQSLIHGSILATDYFAVVGQLPLLDKLFAKNPICPLGPPSSSAAAAFAAKQLQARLDGSDKHDKATASDFLDDFLAIKNQDPDIPDTRIVQWLMRNVGAGSDSTAISLRSVIYFVCRSAHAKAKLQAELDAHGISEQIQHGKVPAYSDLNKLEYLDAVVQESFRLHPAVALSLERVVPNGGFTLPDGRFLPAGTIVGINPAVIQRREDVFGKDADDFRPERWLRGRFEDGQWTESEEEFRIRLERMRGAMLVFGFGKRMCAGRHVAVIETVKITASLLGTFDVEFVGDREWKTRNSWFHYQWGMDVVLTERAG</sequence>
<dbReference type="PROSITE" id="PS00086">
    <property type="entry name" value="CYTOCHROME_P450"/>
    <property type="match status" value="1"/>
</dbReference>
<gene>
    <name evidence="8" type="ORF">B9Z65_3731</name>
</gene>
<dbReference type="InterPro" id="IPR017972">
    <property type="entry name" value="Cyt_P450_CS"/>
</dbReference>
<keyword evidence="9" id="KW-1185">Reference proteome</keyword>
<dbReference type="Proteomes" id="UP000243723">
    <property type="component" value="Unassembled WGS sequence"/>
</dbReference>
<dbReference type="SUPFAM" id="SSF48264">
    <property type="entry name" value="Cytochrome P450"/>
    <property type="match status" value="1"/>
</dbReference>
<comment type="cofactor">
    <cofactor evidence="1 5">
        <name>heme</name>
        <dbReference type="ChEBI" id="CHEBI:30413"/>
    </cofactor>
</comment>
<feature type="binding site" description="axial binding residue" evidence="5">
    <location>
        <position position="458"/>
    </location>
    <ligand>
        <name>heme</name>
        <dbReference type="ChEBI" id="CHEBI:30413"/>
    </ligand>
    <ligandPart>
        <name>Fe</name>
        <dbReference type="ChEBI" id="CHEBI:18248"/>
    </ligandPart>
</feature>
<evidence type="ECO:0000256" key="6">
    <source>
        <dbReference type="RuleBase" id="RU000461"/>
    </source>
</evidence>
<dbReference type="Pfam" id="PF00067">
    <property type="entry name" value="p450"/>
    <property type="match status" value="1"/>
</dbReference>
<dbReference type="InterPro" id="IPR002403">
    <property type="entry name" value="Cyt_P450_E_grp-IV"/>
</dbReference>
<protein>
    <submittedName>
        <fullName evidence="8">Isotrichodermin C-15 hydroxylase</fullName>
    </submittedName>
</protein>
<keyword evidence="6" id="KW-0560">Oxidoreductase</keyword>
<dbReference type="GO" id="GO:0005506">
    <property type="term" value="F:iron ion binding"/>
    <property type="evidence" value="ECO:0007669"/>
    <property type="project" value="InterPro"/>
</dbReference>
<dbReference type="PRINTS" id="PR00385">
    <property type="entry name" value="P450"/>
</dbReference>
<dbReference type="EMBL" id="NHZQ01000010">
    <property type="protein sequence ID" value="PSK59407.1"/>
    <property type="molecule type" value="Genomic_DNA"/>
</dbReference>
<name>A0A2P8AG26_9PEZI</name>
<dbReference type="PRINTS" id="PR00465">
    <property type="entry name" value="EP450IV"/>
</dbReference>
<dbReference type="InterPro" id="IPR036396">
    <property type="entry name" value="Cyt_P450_sf"/>
</dbReference>
<feature type="chain" id="PRO_5015110530" evidence="7">
    <location>
        <begin position="23"/>
        <end position="511"/>
    </location>
</feature>
<dbReference type="InterPro" id="IPR050121">
    <property type="entry name" value="Cytochrome_P450_monoxygenase"/>
</dbReference>
<dbReference type="OrthoDB" id="3934656at2759"/>
<keyword evidence="5 6" id="KW-0349">Heme</keyword>
<dbReference type="AlphaFoldDB" id="A0A2P8AG26"/>
<evidence type="ECO:0000313" key="8">
    <source>
        <dbReference type="EMBL" id="PSK59407.1"/>
    </source>
</evidence>
<dbReference type="PANTHER" id="PTHR24305">
    <property type="entry name" value="CYTOCHROME P450"/>
    <property type="match status" value="1"/>
</dbReference>
<evidence type="ECO:0000256" key="4">
    <source>
        <dbReference type="ARBA" id="ARBA00023004"/>
    </source>
</evidence>
<dbReference type="GO" id="GO:0004497">
    <property type="term" value="F:monooxygenase activity"/>
    <property type="evidence" value="ECO:0007669"/>
    <property type="project" value="UniProtKB-KW"/>
</dbReference>
<feature type="signal peptide" evidence="7">
    <location>
        <begin position="1"/>
        <end position="22"/>
    </location>
</feature>
<accession>A0A2P8AG26</accession>
<evidence type="ECO:0000256" key="3">
    <source>
        <dbReference type="ARBA" id="ARBA00022723"/>
    </source>
</evidence>
<dbReference type="GO" id="GO:0020037">
    <property type="term" value="F:heme binding"/>
    <property type="evidence" value="ECO:0007669"/>
    <property type="project" value="InterPro"/>
</dbReference>
<evidence type="ECO:0000313" key="9">
    <source>
        <dbReference type="Proteomes" id="UP000243723"/>
    </source>
</evidence>
<organism evidence="8 9">
    <name type="scientific">Elsinoe australis</name>
    <dbReference type="NCBI Taxonomy" id="40998"/>
    <lineage>
        <taxon>Eukaryota</taxon>
        <taxon>Fungi</taxon>
        <taxon>Dikarya</taxon>
        <taxon>Ascomycota</taxon>
        <taxon>Pezizomycotina</taxon>
        <taxon>Dothideomycetes</taxon>
        <taxon>Dothideomycetidae</taxon>
        <taxon>Myriangiales</taxon>
        <taxon>Elsinoaceae</taxon>
        <taxon>Elsinoe</taxon>
    </lineage>
</organism>
<dbReference type="Gene3D" id="1.10.630.10">
    <property type="entry name" value="Cytochrome P450"/>
    <property type="match status" value="1"/>
</dbReference>
<evidence type="ECO:0000256" key="1">
    <source>
        <dbReference type="ARBA" id="ARBA00001971"/>
    </source>
</evidence>
<dbReference type="GO" id="GO:0016705">
    <property type="term" value="F:oxidoreductase activity, acting on paired donors, with incorporation or reduction of molecular oxygen"/>
    <property type="evidence" value="ECO:0007669"/>
    <property type="project" value="InterPro"/>
</dbReference>
<keyword evidence="7" id="KW-0732">Signal</keyword>
<reference evidence="8 9" key="1">
    <citation type="submission" date="2017-05" db="EMBL/GenBank/DDBJ databases">
        <title>Draft genome sequence of Elsinoe australis.</title>
        <authorList>
            <person name="Cheng Q."/>
        </authorList>
    </citation>
    <scope>NUCLEOTIDE SEQUENCE [LARGE SCALE GENOMIC DNA]</scope>
    <source>
        <strain evidence="8 9">NL1</strain>
    </source>
</reference>